<gene>
    <name evidence="2" type="ORF">WKR92_11595</name>
</gene>
<evidence type="ECO:0008006" key="4">
    <source>
        <dbReference type="Google" id="ProtNLM"/>
    </source>
</evidence>
<evidence type="ECO:0000313" key="2">
    <source>
        <dbReference type="EMBL" id="MFB5946476.1"/>
    </source>
</evidence>
<keyword evidence="3" id="KW-1185">Reference proteome</keyword>
<name>A0ABV5CG52_9SPHI</name>
<sequence>MKKLVLLSTVVVILAACSPVYYAPSTQHVPLLTEEEEFTVAGGYSGSSSADGATINSAYAFDSNWALMANGSIFLAGDSKDNSSTGSGGHLEAGAGYFTEVSDKLVFETYGLIGFGGMNNRFPLTVQDYPETTGEIKANVLSLALQPSFGFKSKYFEAAISFRTGMVNYSNIRGSLMMQNEDQDAVGSQQEYLEDNKSNFLFEPALTIRGGLEFLKLEAQTGGSLNLTNQEFPQDPSWITIGLIYRLQDD</sequence>
<dbReference type="Proteomes" id="UP001580928">
    <property type="component" value="Unassembled WGS sequence"/>
</dbReference>
<dbReference type="RefSeq" id="WP_375558005.1">
    <property type="nucleotide sequence ID" value="NZ_JBBVGT010000003.1"/>
</dbReference>
<reference evidence="2 3" key="1">
    <citation type="submission" date="2024-04" db="EMBL/GenBank/DDBJ databases">
        <title>Albibacterium profundi sp. nov., isolated from sediment of the Challenger Deep of Mariana Trench.</title>
        <authorList>
            <person name="Wang Y."/>
        </authorList>
    </citation>
    <scope>NUCLEOTIDE SEQUENCE [LARGE SCALE GENOMIC DNA]</scope>
    <source>
        <strain evidence="2 3">RHL897</strain>
    </source>
</reference>
<proteinExistence type="predicted"/>
<dbReference type="EMBL" id="JBBVGT010000003">
    <property type="protein sequence ID" value="MFB5946476.1"/>
    <property type="molecule type" value="Genomic_DNA"/>
</dbReference>
<feature type="chain" id="PRO_5046869579" description="Outer membrane protein beta-barrel domain-containing protein" evidence="1">
    <location>
        <begin position="23"/>
        <end position="250"/>
    </location>
</feature>
<protein>
    <recommendedName>
        <fullName evidence="4">Outer membrane protein beta-barrel domain-containing protein</fullName>
    </recommendedName>
</protein>
<accession>A0ABV5CG52</accession>
<keyword evidence="1" id="KW-0732">Signal</keyword>
<evidence type="ECO:0000313" key="3">
    <source>
        <dbReference type="Proteomes" id="UP001580928"/>
    </source>
</evidence>
<organism evidence="2 3">
    <name type="scientific">Albibacterium profundi</name>
    <dbReference type="NCBI Taxonomy" id="3134906"/>
    <lineage>
        <taxon>Bacteria</taxon>
        <taxon>Pseudomonadati</taxon>
        <taxon>Bacteroidota</taxon>
        <taxon>Sphingobacteriia</taxon>
        <taxon>Sphingobacteriales</taxon>
        <taxon>Sphingobacteriaceae</taxon>
        <taxon>Albibacterium</taxon>
    </lineage>
</organism>
<dbReference type="PROSITE" id="PS51257">
    <property type="entry name" value="PROKAR_LIPOPROTEIN"/>
    <property type="match status" value="1"/>
</dbReference>
<feature type="signal peptide" evidence="1">
    <location>
        <begin position="1"/>
        <end position="22"/>
    </location>
</feature>
<comment type="caution">
    <text evidence="2">The sequence shown here is derived from an EMBL/GenBank/DDBJ whole genome shotgun (WGS) entry which is preliminary data.</text>
</comment>
<evidence type="ECO:0000256" key="1">
    <source>
        <dbReference type="SAM" id="SignalP"/>
    </source>
</evidence>